<dbReference type="SUPFAM" id="SSF52540">
    <property type="entry name" value="P-loop containing nucleoside triphosphate hydrolases"/>
    <property type="match status" value="1"/>
</dbReference>
<dbReference type="PRINTS" id="PR00120">
    <property type="entry name" value="HATPASE"/>
</dbReference>
<feature type="non-terminal residue" evidence="9">
    <location>
        <position position="652"/>
    </location>
</feature>
<feature type="transmembrane region" description="Helical" evidence="5">
    <location>
        <begin position="599"/>
        <end position="623"/>
    </location>
</feature>
<dbReference type="Proteomes" id="UP000034135">
    <property type="component" value="Unassembled WGS sequence"/>
</dbReference>
<dbReference type="InterPro" id="IPR025420">
    <property type="entry name" value="DUF4143"/>
</dbReference>
<dbReference type="Gene3D" id="3.40.50.1000">
    <property type="entry name" value="HAD superfamily/HAD-like"/>
    <property type="match status" value="1"/>
</dbReference>
<keyword evidence="4 5" id="KW-0472">Membrane</keyword>
<protein>
    <submittedName>
        <fullName evidence="9">Cation-transporting P-type ATPase</fullName>
    </submittedName>
</protein>
<dbReference type="InterPro" id="IPR023299">
    <property type="entry name" value="ATPase_P-typ_cyto_dom_N"/>
</dbReference>
<dbReference type="PRINTS" id="PR00119">
    <property type="entry name" value="CATATPASE"/>
</dbReference>
<dbReference type="Gene3D" id="3.40.1110.10">
    <property type="entry name" value="Calcium-transporting ATPase, cytoplasmic domain N"/>
    <property type="match status" value="1"/>
</dbReference>
<dbReference type="InterPro" id="IPR006068">
    <property type="entry name" value="ATPase_P-typ_cation-transptr_C"/>
</dbReference>
<dbReference type="InterPro" id="IPR041682">
    <property type="entry name" value="AAA_14"/>
</dbReference>
<evidence type="ECO:0000259" key="6">
    <source>
        <dbReference type="Pfam" id="PF00689"/>
    </source>
</evidence>
<dbReference type="Pfam" id="PF13635">
    <property type="entry name" value="DUF4143"/>
    <property type="match status" value="1"/>
</dbReference>
<evidence type="ECO:0000313" key="10">
    <source>
        <dbReference type="Proteomes" id="UP000034135"/>
    </source>
</evidence>
<comment type="caution">
    <text evidence="9">The sequence shown here is derived from an EMBL/GenBank/DDBJ whole genome shotgun (WGS) entry which is preliminary data.</text>
</comment>
<dbReference type="GO" id="GO:0016020">
    <property type="term" value="C:membrane"/>
    <property type="evidence" value="ECO:0007669"/>
    <property type="project" value="UniProtKB-SubCell"/>
</dbReference>
<dbReference type="InterPro" id="IPR027417">
    <property type="entry name" value="P-loop_NTPase"/>
</dbReference>
<evidence type="ECO:0000256" key="3">
    <source>
        <dbReference type="ARBA" id="ARBA00022989"/>
    </source>
</evidence>
<dbReference type="EMBL" id="LCEB01000031">
    <property type="protein sequence ID" value="KKS64253.1"/>
    <property type="molecule type" value="Genomic_DNA"/>
</dbReference>
<feature type="domain" description="AAA" evidence="7">
    <location>
        <begin position="17"/>
        <end position="146"/>
    </location>
</feature>
<dbReference type="SUPFAM" id="SSF56784">
    <property type="entry name" value="HAD-like"/>
    <property type="match status" value="1"/>
</dbReference>
<evidence type="ECO:0000259" key="8">
    <source>
        <dbReference type="Pfam" id="PF13635"/>
    </source>
</evidence>
<feature type="transmembrane region" description="Helical" evidence="5">
    <location>
        <begin position="629"/>
        <end position="650"/>
    </location>
</feature>
<dbReference type="Pfam" id="PF08282">
    <property type="entry name" value="Hydrolase_3"/>
    <property type="match status" value="1"/>
</dbReference>
<dbReference type="InterPro" id="IPR023298">
    <property type="entry name" value="ATPase_P-typ_TM_dom_sf"/>
</dbReference>
<evidence type="ECO:0000256" key="1">
    <source>
        <dbReference type="ARBA" id="ARBA00004370"/>
    </source>
</evidence>
<feature type="domain" description="Cation-transporting P-type ATPase C-terminal" evidence="6">
    <location>
        <begin position="551"/>
        <end position="652"/>
    </location>
</feature>
<dbReference type="InterPro" id="IPR001757">
    <property type="entry name" value="P_typ_ATPase"/>
</dbReference>
<dbReference type="Pfam" id="PF00689">
    <property type="entry name" value="Cation_ATPase_C"/>
    <property type="match status" value="1"/>
</dbReference>
<sequence>MVRKLYQALMSRVEGSEAVVVTGMRRVGKTVLLRQVYDSLESDNKIFLDLENPVNRKYFEQDNYEEIRYVFSTLGLDPAKRAYVFLDEIQFVKNLPSVVKYLLDHYQYKFFLTGSASFYLKNLFSESLAGRKIVYELFPLDFEEFLTLKGERIKTPSGEISEVVYQTITPLYREYVEYGGFPGVVTKLSKLEKEEVLNDIFTAYFEKEVLQIGEFRNNAVVRDLILLLSARVGSRVEVAKLASELGTTRVTINEYLTFLEGTYFLCLVPPFSTNRDVEIRGAKKVYFNDSGLVRHLGKVEFGAVLENAVFLELKRRKKEVYYHRGKRECDFVVREYGKIEEAITAATAQGRRVVAYACGKENDLSLLALAVLTDPIRNGVKETLTSLKDASVKTYIVTGDHPDTARALATELGLASEVIVGSKLSTMDDALLEATLRSTTVFARIEPSQKLRIVEALKRMGEVVAVIGDGINDAPALRAANVGIAMGEIGTDLAKETADLVLTDDNYTHIAEAISIARTAHDNFRKGLTYYLTAKAILLSIFLIPLALGVPFPFAAIHIILTELLMDLASSTIFVTEAAEPNVLQKGVRKLKDFLGKELVFSIAKNGVWLALGITTLYLLVYYQTGNVVLAQTTAFVTWLLGHILLALNLKQ</sequence>
<reference evidence="9 10" key="1">
    <citation type="journal article" date="2015" name="Nature">
        <title>rRNA introns, odd ribosomes, and small enigmatic genomes across a large radiation of phyla.</title>
        <authorList>
            <person name="Brown C.T."/>
            <person name="Hug L.A."/>
            <person name="Thomas B.C."/>
            <person name="Sharon I."/>
            <person name="Castelle C.J."/>
            <person name="Singh A."/>
            <person name="Wilkins M.J."/>
            <person name="Williams K.H."/>
            <person name="Banfield J.F."/>
        </authorList>
    </citation>
    <scope>NUCLEOTIDE SEQUENCE [LARGE SCALE GENOMIC DNA]</scope>
</reference>
<dbReference type="InterPro" id="IPR036412">
    <property type="entry name" value="HAD-like_sf"/>
</dbReference>
<dbReference type="Gene3D" id="1.20.1110.10">
    <property type="entry name" value="Calcium-transporting ATPase, transmembrane domain"/>
    <property type="match status" value="1"/>
</dbReference>
<dbReference type="PANTHER" id="PTHR33295">
    <property type="entry name" value="ATPASE"/>
    <property type="match status" value="1"/>
</dbReference>
<organism evidence="9 10">
    <name type="scientific">Candidatus Daviesbacteria bacterium GW2011_GWA1_42_6</name>
    <dbReference type="NCBI Taxonomy" id="1618420"/>
    <lineage>
        <taxon>Bacteria</taxon>
        <taxon>Candidatus Daviesiibacteriota</taxon>
    </lineage>
</organism>
<dbReference type="PANTHER" id="PTHR33295:SF18">
    <property type="entry name" value="AAA+ ATPASE DOMAIN-CONTAINING PROTEIN"/>
    <property type="match status" value="1"/>
</dbReference>
<evidence type="ECO:0000256" key="5">
    <source>
        <dbReference type="SAM" id="Phobius"/>
    </source>
</evidence>
<evidence type="ECO:0000256" key="2">
    <source>
        <dbReference type="ARBA" id="ARBA00022692"/>
    </source>
</evidence>
<feature type="domain" description="DUF4143" evidence="8">
    <location>
        <begin position="206"/>
        <end position="338"/>
    </location>
</feature>
<dbReference type="Pfam" id="PF13173">
    <property type="entry name" value="AAA_14"/>
    <property type="match status" value="1"/>
</dbReference>
<dbReference type="InterPro" id="IPR023214">
    <property type="entry name" value="HAD_sf"/>
</dbReference>
<keyword evidence="3 5" id="KW-1133">Transmembrane helix</keyword>
<accession>A0A0G1DPQ5</accession>
<evidence type="ECO:0000256" key="4">
    <source>
        <dbReference type="ARBA" id="ARBA00023136"/>
    </source>
</evidence>
<dbReference type="NCBIfam" id="TIGR01494">
    <property type="entry name" value="ATPase_P-type"/>
    <property type="match status" value="1"/>
</dbReference>
<dbReference type="AlphaFoldDB" id="A0A0G1DPQ5"/>
<dbReference type="GO" id="GO:0016887">
    <property type="term" value="F:ATP hydrolysis activity"/>
    <property type="evidence" value="ECO:0007669"/>
    <property type="project" value="InterPro"/>
</dbReference>
<dbReference type="GO" id="GO:0005524">
    <property type="term" value="F:ATP binding"/>
    <property type="evidence" value="ECO:0007669"/>
    <property type="project" value="InterPro"/>
</dbReference>
<dbReference type="Gene3D" id="3.40.50.300">
    <property type="entry name" value="P-loop containing nucleotide triphosphate hydrolases"/>
    <property type="match status" value="1"/>
</dbReference>
<evidence type="ECO:0000259" key="7">
    <source>
        <dbReference type="Pfam" id="PF13173"/>
    </source>
</evidence>
<keyword evidence="2 5" id="KW-0812">Transmembrane</keyword>
<name>A0A0G1DPQ5_9BACT</name>
<gene>
    <name evidence="9" type="ORF">UV33_C0031G0007</name>
</gene>
<comment type="subcellular location">
    <subcellularLocation>
        <location evidence="1">Membrane</location>
    </subcellularLocation>
</comment>
<evidence type="ECO:0000313" key="9">
    <source>
        <dbReference type="EMBL" id="KKS64253.1"/>
    </source>
</evidence>
<dbReference type="SUPFAM" id="SSF81665">
    <property type="entry name" value="Calcium ATPase, transmembrane domain M"/>
    <property type="match status" value="1"/>
</dbReference>
<proteinExistence type="predicted"/>